<sequence>MVGLLLAIALFNAAAFLLCKRLTGNQILHIWSFTAAFQDTFDLYVDVKYHGYWYFTQHVDWVDLFAHSVLLPPINMMILNWYPFHKPLRYQALYLLLWDIGVGGYELATLLPRPWGYFSYGWWTIWYSLLINPILMMTLVSYFLLIRKLEKRRACDAR</sequence>
<gene>
    <name evidence="2" type="ORF">I8J29_06225</name>
</gene>
<keyword evidence="3" id="KW-1185">Reference proteome</keyword>
<proteinExistence type="predicted"/>
<reference evidence="2 3" key="1">
    <citation type="submission" date="2021-03" db="EMBL/GenBank/DDBJ databases">
        <title>Paenibacillus artemisicola MWE-103 whole genome sequence.</title>
        <authorList>
            <person name="Ham Y.J."/>
        </authorList>
    </citation>
    <scope>NUCLEOTIDE SEQUENCE [LARGE SCALE GENOMIC DNA]</scope>
    <source>
        <strain evidence="2 3">MWE-103</strain>
    </source>
</reference>
<evidence type="ECO:0000313" key="2">
    <source>
        <dbReference type="EMBL" id="MBO7743786.1"/>
    </source>
</evidence>
<evidence type="ECO:0008006" key="4">
    <source>
        <dbReference type="Google" id="ProtNLM"/>
    </source>
</evidence>
<evidence type="ECO:0000256" key="1">
    <source>
        <dbReference type="SAM" id="Phobius"/>
    </source>
</evidence>
<feature type="transmembrane region" description="Helical" evidence="1">
    <location>
        <begin position="124"/>
        <end position="145"/>
    </location>
</feature>
<keyword evidence="1" id="KW-0472">Membrane</keyword>
<dbReference type="Proteomes" id="UP000670947">
    <property type="component" value="Unassembled WGS sequence"/>
</dbReference>
<feature type="transmembrane region" description="Helical" evidence="1">
    <location>
        <begin position="64"/>
        <end position="82"/>
    </location>
</feature>
<keyword evidence="1" id="KW-1133">Transmembrane helix</keyword>
<name>A0ABS3W6H5_9BACL</name>
<evidence type="ECO:0000313" key="3">
    <source>
        <dbReference type="Proteomes" id="UP000670947"/>
    </source>
</evidence>
<dbReference type="RefSeq" id="WP_208846819.1">
    <property type="nucleotide sequence ID" value="NZ_JAGGDJ010000003.1"/>
</dbReference>
<accession>A0ABS3W6H5</accession>
<comment type="caution">
    <text evidence="2">The sequence shown here is derived from an EMBL/GenBank/DDBJ whole genome shotgun (WGS) entry which is preliminary data.</text>
</comment>
<organism evidence="2 3">
    <name type="scientific">Paenibacillus artemisiicola</name>
    <dbReference type="NCBI Taxonomy" id="1172618"/>
    <lineage>
        <taxon>Bacteria</taxon>
        <taxon>Bacillati</taxon>
        <taxon>Bacillota</taxon>
        <taxon>Bacilli</taxon>
        <taxon>Bacillales</taxon>
        <taxon>Paenibacillaceae</taxon>
        <taxon>Paenibacillus</taxon>
    </lineage>
</organism>
<protein>
    <recommendedName>
        <fullName evidence="4">EXPERA domain-containing protein</fullName>
    </recommendedName>
</protein>
<feature type="transmembrane region" description="Helical" evidence="1">
    <location>
        <begin position="94"/>
        <end position="112"/>
    </location>
</feature>
<dbReference type="EMBL" id="JAGGDJ010000003">
    <property type="protein sequence ID" value="MBO7743786.1"/>
    <property type="molecule type" value="Genomic_DNA"/>
</dbReference>
<keyword evidence="1" id="KW-0812">Transmembrane</keyword>